<dbReference type="AlphaFoldDB" id="A0A0F9H141"/>
<organism evidence="1">
    <name type="scientific">marine sediment metagenome</name>
    <dbReference type="NCBI Taxonomy" id="412755"/>
    <lineage>
        <taxon>unclassified sequences</taxon>
        <taxon>metagenomes</taxon>
        <taxon>ecological metagenomes</taxon>
    </lineage>
</organism>
<gene>
    <name evidence="1" type="ORF">LCGC14_2055910</name>
</gene>
<proteinExistence type="predicted"/>
<accession>A0A0F9H141</accession>
<dbReference type="EMBL" id="LAZR01024379">
    <property type="protein sequence ID" value="KKL75335.1"/>
    <property type="molecule type" value="Genomic_DNA"/>
</dbReference>
<name>A0A0F9H141_9ZZZZ</name>
<evidence type="ECO:0000313" key="1">
    <source>
        <dbReference type="EMBL" id="KKL75335.1"/>
    </source>
</evidence>
<feature type="non-terminal residue" evidence="1">
    <location>
        <position position="48"/>
    </location>
</feature>
<sequence length="48" mass="5509">MLQPKNNLALLDLEYTETKVPDLTFTTTVKTMSQIFLDTIEEMCIVSE</sequence>
<comment type="caution">
    <text evidence="1">The sequence shown here is derived from an EMBL/GenBank/DDBJ whole genome shotgun (WGS) entry which is preliminary data.</text>
</comment>
<reference evidence="1" key="1">
    <citation type="journal article" date="2015" name="Nature">
        <title>Complex archaea that bridge the gap between prokaryotes and eukaryotes.</title>
        <authorList>
            <person name="Spang A."/>
            <person name="Saw J.H."/>
            <person name="Jorgensen S.L."/>
            <person name="Zaremba-Niedzwiedzka K."/>
            <person name="Martijn J."/>
            <person name="Lind A.E."/>
            <person name="van Eijk R."/>
            <person name="Schleper C."/>
            <person name="Guy L."/>
            <person name="Ettema T.J."/>
        </authorList>
    </citation>
    <scope>NUCLEOTIDE SEQUENCE</scope>
</reference>
<protein>
    <submittedName>
        <fullName evidence="1">Uncharacterized protein</fullName>
    </submittedName>
</protein>